<dbReference type="AlphaFoldDB" id="A0ABD5RD97"/>
<evidence type="ECO:0000313" key="2">
    <source>
        <dbReference type="EMBL" id="MFC5367943.1"/>
    </source>
</evidence>
<name>A0ABD5RD97_9EURY</name>
<sequence length="299" mass="32474">MTETVLVTGGLGRSGRWLVDGLADDYEVVCLDTAHPGFEVAERESITFRAADLTDRAEAFETVAEVDPDAVVHWAALPTPERHAGGRVFETNTMATYNTLVAAGRADARIVWASSESAYGFAFRRQDALPDRLPITEAHARRPEDPYGTSKVVGEEVAKMVVRRYDTPVVSVRPSWIQYPGEYACRSGLAEEGLSLGAGNFWSYVDVRDVVSLVVSALDAGVRGHEAVHAAAADTYLDRGTVDAVRDYFGAVPDDCEVEGDDSPLSTAKAERLFDWTPTHSWRDAVDEAVPAPALLAEE</sequence>
<reference evidence="2 3" key="1">
    <citation type="journal article" date="2019" name="Int. J. Syst. Evol. Microbiol.">
        <title>The Global Catalogue of Microorganisms (GCM) 10K type strain sequencing project: providing services to taxonomists for standard genome sequencing and annotation.</title>
        <authorList>
            <consortium name="The Broad Institute Genomics Platform"/>
            <consortium name="The Broad Institute Genome Sequencing Center for Infectious Disease"/>
            <person name="Wu L."/>
            <person name="Ma J."/>
        </authorList>
    </citation>
    <scope>NUCLEOTIDE SEQUENCE [LARGE SCALE GENOMIC DNA]</scope>
    <source>
        <strain evidence="2 3">CGMCC 1.12237</strain>
    </source>
</reference>
<dbReference type="InterPro" id="IPR050177">
    <property type="entry name" value="Lipid_A_modif_metabolic_enz"/>
</dbReference>
<dbReference type="Pfam" id="PF01370">
    <property type="entry name" value="Epimerase"/>
    <property type="match status" value="1"/>
</dbReference>
<dbReference type="PANTHER" id="PTHR43245:SF55">
    <property type="entry name" value="NAD(P)-BINDING DOMAIN-CONTAINING PROTEIN"/>
    <property type="match status" value="1"/>
</dbReference>
<dbReference type="Proteomes" id="UP001596201">
    <property type="component" value="Unassembled WGS sequence"/>
</dbReference>
<evidence type="ECO:0000313" key="3">
    <source>
        <dbReference type="Proteomes" id="UP001596201"/>
    </source>
</evidence>
<dbReference type="SUPFAM" id="SSF51735">
    <property type="entry name" value="NAD(P)-binding Rossmann-fold domains"/>
    <property type="match status" value="1"/>
</dbReference>
<keyword evidence="3" id="KW-1185">Reference proteome</keyword>
<dbReference type="PANTHER" id="PTHR43245">
    <property type="entry name" value="BIFUNCTIONAL POLYMYXIN RESISTANCE PROTEIN ARNA"/>
    <property type="match status" value="1"/>
</dbReference>
<organism evidence="2 3">
    <name type="scientific">Salinirubrum litoreum</name>
    <dbReference type="NCBI Taxonomy" id="1126234"/>
    <lineage>
        <taxon>Archaea</taxon>
        <taxon>Methanobacteriati</taxon>
        <taxon>Methanobacteriota</taxon>
        <taxon>Stenosarchaea group</taxon>
        <taxon>Halobacteria</taxon>
        <taxon>Halobacteriales</taxon>
        <taxon>Haloferacaceae</taxon>
        <taxon>Salinirubrum</taxon>
    </lineage>
</organism>
<gene>
    <name evidence="2" type="ORF">ACFPJ5_13485</name>
</gene>
<dbReference type="CDD" id="cd08946">
    <property type="entry name" value="SDR_e"/>
    <property type="match status" value="1"/>
</dbReference>
<evidence type="ECO:0000259" key="1">
    <source>
        <dbReference type="Pfam" id="PF01370"/>
    </source>
</evidence>
<dbReference type="Gene3D" id="3.40.50.720">
    <property type="entry name" value="NAD(P)-binding Rossmann-like Domain"/>
    <property type="match status" value="1"/>
</dbReference>
<dbReference type="RefSeq" id="WP_227230185.1">
    <property type="nucleotide sequence ID" value="NZ_JAJCVJ010000002.1"/>
</dbReference>
<feature type="domain" description="NAD-dependent epimerase/dehydratase" evidence="1">
    <location>
        <begin position="5"/>
        <end position="222"/>
    </location>
</feature>
<proteinExistence type="predicted"/>
<accession>A0ABD5RD97</accession>
<comment type="caution">
    <text evidence="2">The sequence shown here is derived from an EMBL/GenBank/DDBJ whole genome shotgun (WGS) entry which is preliminary data.</text>
</comment>
<dbReference type="InterPro" id="IPR001509">
    <property type="entry name" value="Epimerase_deHydtase"/>
</dbReference>
<dbReference type="EMBL" id="JBHSKX010000002">
    <property type="protein sequence ID" value="MFC5367943.1"/>
    <property type="molecule type" value="Genomic_DNA"/>
</dbReference>
<protein>
    <submittedName>
        <fullName evidence="2">NAD-dependent epimerase/dehydratase family protein</fullName>
    </submittedName>
</protein>
<dbReference type="InterPro" id="IPR036291">
    <property type="entry name" value="NAD(P)-bd_dom_sf"/>
</dbReference>